<accession>A0ABW6KA23</accession>
<reference evidence="5 6" key="1">
    <citation type="submission" date="2024-08" db="EMBL/GenBank/DDBJ databases">
        <title>Two novel Cytobacillus novel species.</title>
        <authorList>
            <person name="Liu G."/>
        </authorList>
    </citation>
    <scope>NUCLEOTIDE SEQUENCE [LARGE SCALE GENOMIC DNA]</scope>
    <source>
        <strain evidence="5 6">FJAT-54145</strain>
    </source>
</reference>
<name>A0ABW6KA23_9BACI</name>
<sequence length="226" mass="25171">MSLDSSETAYAEEPSSKRVNVKLSKPIDGDTIEVVIGKKTEKVRYLLVDAPETSHPKLGVQPFGKEAKDFNASVVQKAKKLELEFDVSERDKYGRLLAYVYADGKSVQEELLKRGLVRVAYVYAPNTKYVDKYRSLQKEAMKKGVGIYSIENYVQEDGFHPEVIKKKTSTPKTSPSSSCVVKGNIASSGEKIYHIKGGASYNSVKPEACFKTEQEAKNAGYRKAKR</sequence>
<evidence type="ECO:0000259" key="4">
    <source>
        <dbReference type="PROSITE" id="PS50830"/>
    </source>
</evidence>
<organism evidence="5 6">
    <name type="scientific">Cytobacillus spartinae</name>
    <dbReference type="NCBI Taxonomy" id="3299023"/>
    <lineage>
        <taxon>Bacteria</taxon>
        <taxon>Bacillati</taxon>
        <taxon>Bacillota</taxon>
        <taxon>Bacilli</taxon>
        <taxon>Bacillales</taxon>
        <taxon>Bacillaceae</taxon>
        <taxon>Cytobacillus</taxon>
    </lineage>
</organism>
<evidence type="ECO:0000256" key="2">
    <source>
        <dbReference type="ARBA" id="ARBA00022759"/>
    </source>
</evidence>
<dbReference type="CDD" id="cd00175">
    <property type="entry name" value="SNc"/>
    <property type="match status" value="1"/>
</dbReference>
<dbReference type="RefSeq" id="WP_389360826.1">
    <property type="nucleotide sequence ID" value="NZ_JBIACK010000004.1"/>
</dbReference>
<evidence type="ECO:0000256" key="1">
    <source>
        <dbReference type="ARBA" id="ARBA00022722"/>
    </source>
</evidence>
<comment type="caution">
    <text evidence="5">The sequence shown here is derived from an EMBL/GenBank/DDBJ whole genome shotgun (WGS) entry which is preliminary data.</text>
</comment>
<dbReference type="Pfam" id="PF00565">
    <property type="entry name" value="SNase"/>
    <property type="match status" value="1"/>
</dbReference>
<evidence type="ECO:0000256" key="3">
    <source>
        <dbReference type="ARBA" id="ARBA00022801"/>
    </source>
</evidence>
<dbReference type="PANTHER" id="PTHR12302:SF3">
    <property type="entry name" value="SERINE_THREONINE-PROTEIN KINASE 31"/>
    <property type="match status" value="1"/>
</dbReference>
<protein>
    <submittedName>
        <fullName evidence="5">Thermonuclease family protein</fullName>
    </submittedName>
</protein>
<dbReference type="InterPro" id="IPR016071">
    <property type="entry name" value="Staphylococal_nuclease_OB-fold"/>
</dbReference>
<keyword evidence="1" id="KW-0540">Nuclease</keyword>
<gene>
    <name evidence="5" type="ORF">ACFYKX_10620</name>
</gene>
<dbReference type="SMART" id="SM00318">
    <property type="entry name" value="SNc"/>
    <property type="match status" value="1"/>
</dbReference>
<dbReference type="EMBL" id="JBIACK010000004">
    <property type="protein sequence ID" value="MFE8701050.1"/>
    <property type="molecule type" value="Genomic_DNA"/>
</dbReference>
<dbReference type="SUPFAM" id="SSF50199">
    <property type="entry name" value="Staphylococcal nuclease"/>
    <property type="match status" value="1"/>
</dbReference>
<keyword evidence="6" id="KW-1185">Reference proteome</keyword>
<dbReference type="Proteomes" id="UP001601059">
    <property type="component" value="Unassembled WGS sequence"/>
</dbReference>
<feature type="domain" description="TNase-like" evidence="4">
    <location>
        <begin position="17"/>
        <end position="150"/>
    </location>
</feature>
<proteinExistence type="predicted"/>
<evidence type="ECO:0000313" key="5">
    <source>
        <dbReference type="EMBL" id="MFE8701050.1"/>
    </source>
</evidence>
<evidence type="ECO:0000313" key="6">
    <source>
        <dbReference type="Proteomes" id="UP001601059"/>
    </source>
</evidence>
<dbReference type="PROSITE" id="PS01284">
    <property type="entry name" value="TNASE_2"/>
    <property type="match status" value="1"/>
</dbReference>
<keyword evidence="2" id="KW-0255">Endonuclease</keyword>
<dbReference type="PROSITE" id="PS50830">
    <property type="entry name" value="TNASE_3"/>
    <property type="match status" value="1"/>
</dbReference>
<dbReference type="Gene3D" id="2.40.50.90">
    <property type="match status" value="1"/>
</dbReference>
<dbReference type="PANTHER" id="PTHR12302">
    <property type="entry name" value="EBNA2 BINDING PROTEIN P100"/>
    <property type="match status" value="1"/>
</dbReference>
<keyword evidence="3" id="KW-0378">Hydrolase</keyword>
<dbReference type="InterPro" id="IPR002071">
    <property type="entry name" value="Thermonucl_AS"/>
</dbReference>
<dbReference type="InterPro" id="IPR035437">
    <property type="entry name" value="SNase_OB-fold_sf"/>
</dbReference>